<dbReference type="Pfam" id="PF09697">
    <property type="entry name" value="Porph_ging"/>
    <property type="match status" value="1"/>
</dbReference>
<dbReference type="HOGENOM" id="CLU_085659_0_0_10"/>
<protein>
    <recommendedName>
        <fullName evidence="3">GLPGLI family protein</fullName>
    </recommendedName>
</protein>
<evidence type="ECO:0008006" key="3">
    <source>
        <dbReference type="Google" id="ProtNLM"/>
    </source>
</evidence>
<evidence type="ECO:0000313" key="1">
    <source>
        <dbReference type="EMBL" id="ADF52054.1"/>
    </source>
</evidence>
<dbReference type="STRING" id="655815.ZPR_1720"/>
<dbReference type="InterPro" id="IPR005901">
    <property type="entry name" value="GLPGLI"/>
</dbReference>
<dbReference type="AlphaFoldDB" id="D5BLT8"/>
<name>D5BLT8_ZUNPS</name>
<sequence>MFLHLGFMKPNHKLIMKKSYYFIISLVLLSVVNSLFAQQTSGIVKYKGAINEEFRKSFIEDFKNKDVAPDIRKGVVEMYLNAQEDTYELHFKNQESYFHYMKELENETGKGLKMGSKAGTNEFYVNLTDKKIIEKNSVLGFLEYSGIQWDVKNVTKNIGDYKCFKAVGTEKNFTRSGAIKEEQVVAWFTPDIPLQFGPKNYNGLPGLILQIDKEKFSILATQVILNPDEKIEIEAIKKDEKIRSRREAYQIANEYYKDAYGN</sequence>
<dbReference type="EMBL" id="CP001650">
    <property type="protein sequence ID" value="ADF52054.1"/>
    <property type="molecule type" value="Genomic_DNA"/>
</dbReference>
<keyword evidence="2" id="KW-1185">Reference proteome</keyword>
<reference evidence="1 2" key="1">
    <citation type="journal article" date="2010" name="BMC Genomics">
        <title>The complete genome of Zunongwangia profunda SM-A87 reveals its adaptation to the deep-sea environment and ecological role in sedimentary organic nitrogen degradation.</title>
        <authorList>
            <person name="Qin Q.L."/>
            <person name="Zhang X.Y."/>
            <person name="Wang X.M."/>
            <person name="Liu G.M."/>
            <person name="Chen X.L."/>
            <person name="Xie B.B."/>
            <person name="Dang H.Y."/>
            <person name="Zhou B.C."/>
            <person name="Yu J."/>
            <person name="Zhang Y.Z."/>
        </authorList>
    </citation>
    <scope>NUCLEOTIDE SEQUENCE [LARGE SCALE GENOMIC DNA]</scope>
    <source>
        <strain evidence="2">DSM 18752 / CCTCC AB 206139 / SM-A87</strain>
    </source>
</reference>
<accession>D5BLT8</accession>
<proteinExistence type="predicted"/>
<dbReference type="OrthoDB" id="1068986at2"/>
<organism evidence="1 2">
    <name type="scientific">Zunongwangia profunda (strain DSM 18752 / CCTCC AB 206139 / SM-A87)</name>
    <name type="common">Wangia profunda</name>
    <dbReference type="NCBI Taxonomy" id="655815"/>
    <lineage>
        <taxon>Bacteria</taxon>
        <taxon>Pseudomonadati</taxon>
        <taxon>Bacteroidota</taxon>
        <taxon>Flavobacteriia</taxon>
        <taxon>Flavobacteriales</taxon>
        <taxon>Flavobacteriaceae</taxon>
        <taxon>Zunongwangia</taxon>
    </lineage>
</organism>
<dbReference type="NCBIfam" id="TIGR01200">
    <property type="entry name" value="GLPGLI"/>
    <property type="match status" value="1"/>
</dbReference>
<evidence type="ECO:0000313" key="2">
    <source>
        <dbReference type="Proteomes" id="UP000001654"/>
    </source>
</evidence>
<dbReference type="eggNOG" id="ENOG5032QVM">
    <property type="taxonomic scope" value="Bacteria"/>
</dbReference>
<gene>
    <name evidence="1" type="ordered locus">ZPR_1720</name>
</gene>
<dbReference type="KEGG" id="zpr:ZPR_1720"/>
<dbReference type="Proteomes" id="UP000001654">
    <property type="component" value="Chromosome"/>
</dbReference>